<organism evidence="4 5">
    <name type="scientific">Nocardioides silvaticus</name>
    <dbReference type="NCBI Taxonomy" id="2201891"/>
    <lineage>
        <taxon>Bacteria</taxon>
        <taxon>Bacillati</taxon>
        <taxon>Actinomycetota</taxon>
        <taxon>Actinomycetes</taxon>
        <taxon>Propionibacteriales</taxon>
        <taxon>Nocardioidaceae</taxon>
        <taxon>Nocardioides</taxon>
    </lineage>
</organism>
<name>A0A316TJD6_9ACTN</name>
<dbReference type="InterPro" id="IPR048447">
    <property type="entry name" value="DUF1980_C"/>
</dbReference>
<comment type="caution">
    <text evidence="4">The sequence shown here is derived from an EMBL/GenBank/DDBJ whole genome shotgun (WGS) entry which is preliminary data.</text>
</comment>
<evidence type="ECO:0000259" key="3">
    <source>
        <dbReference type="Pfam" id="PF21537"/>
    </source>
</evidence>
<reference evidence="4 5" key="1">
    <citation type="submission" date="2018-05" db="EMBL/GenBank/DDBJ databases">
        <title>Nocardioides silvaticus genome.</title>
        <authorList>
            <person name="Li C."/>
            <person name="Wang G."/>
        </authorList>
    </citation>
    <scope>NUCLEOTIDE SEQUENCE [LARGE SCALE GENOMIC DNA]</scope>
    <source>
        <strain evidence="4 5">CCTCC AB 2018079</strain>
    </source>
</reference>
<evidence type="ECO:0000256" key="1">
    <source>
        <dbReference type="SAM" id="Phobius"/>
    </source>
</evidence>
<protein>
    <submittedName>
        <fullName evidence="4">TIGR03943 family protein</fullName>
    </submittedName>
</protein>
<keyword evidence="1" id="KW-1133">Transmembrane helix</keyword>
<accession>A0A316TJD6</accession>
<dbReference type="Proteomes" id="UP000245507">
    <property type="component" value="Unassembled WGS sequence"/>
</dbReference>
<keyword evidence="5" id="KW-1185">Reference proteome</keyword>
<dbReference type="InterPro" id="IPR015402">
    <property type="entry name" value="DUF1980"/>
</dbReference>
<gene>
    <name evidence="4" type="ORF">DJ010_09575</name>
</gene>
<feature type="transmembrane region" description="Helical" evidence="1">
    <location>
        <begin position="75"/>
        <end position="93"/>
    </location>
</feature>
<evidence type="ECO:0000313" key="4">
    <source>
        <dbReference type="EMBL" id="PWN03349.1"/>
    </source>
</evidence>
<dbReference type="AlphaFoldDB" id="A0A316TJD6"/>
<keyword evidence="1" id="KW-0472">Membrane</keyword>
<dbReference type="InterPro" id="IPR048493">
    <property type="entry name" value="DUF1980_N"/>
</dbReference>
<evidence type="ECO:0000313" key="5">
    <source>
        <dbReference type="Proteomes" id="UP000245507"/>
    </source>
</evidence>
<keyword evidence="1" id="KW-0812">Transmembrane</keyword>
<dbReference type="EMBL" id="QGDD01000003">
    <property type="protein sequence ID" value="PWN03349.1"/>
    <property type="molecule type" value="Genomic_DNA"/>
</dbReference>
<feature type="transmembrane region" description="Helical" evidence="1">
    <location>
        <begin position="42"/>
        <end position="63"/>
    </location>
</feature>
<sequence>MPGRVGGPVNHTARAVVLSALGGVTLRVGATEEYANYVNDWMRWPLVASGVLLVALAFVAILARVGEHEHEHDRASALVPWLLVLPIVIGFVIQPPALGAYVADRRANQADARTYADPAVVPLDTTGENEMPVSSFVARASYDRDGLADVTVRLTGFVTSDGDGWFVTRLAISCCAADGAAFRVRIEGAEAPPEERWVTVVGTWVEGTGTDLGDTPAIAASEVTEVDEPAQPYE</sequence>
<dbReference type="Pfam" id="PF21537">
    <property type="entry name" value="DUF1980_C"/>
    <property type="match status" value="1"/>
</dbReference>
<feature type="domain" description="DUF1980" evidence="2">
    <location>
        <begin position="14"/>
        <end position="106"/>
    </location>
</feature>
<dbReference type="NCBIfam" id="TIGR03943">
    <property type="entry name" value="TIGR03943 family putative permease subunit"/>
    <property type="match status" value="1"/>
</dbReference>
<feature type="domain" description="DUF1980" evidence="3">
    <location>
        <begin position="149"/>
        <end position="233"/>
    </location>
</feature>
<evidence type="ECO:0000259" key="2">
    <source>
        <dbReference type="Pfam" id="PF09323"/>
    </source>
</evidence>
<proteinExistence type="predicted"/>
<dbReference type="Pfam" id="PF09323">
    <property type="entry name" value="DUF1980"/>
    <property type="match status" value="1"/>
</dbReference>